<dbReference type="PANTHER" id="PTHR34937:SF2">
    <property type="entry name" value="OS08G0559800 PROTEIN"/>
    <property type="match status" value="1"/>
</dbReference>
<dbReference type="EMBL" id="SPHZ02000009">
    <property type="protein sequence ID" value="KAF0898415.1"/>
    <property type="molecule type" value="Genomic_DNA"/>
</dbReference>
<dbReference type="PANTHER" id="PTHR34937">
    <property type="entry name" value="OS08G0559800 PROTEIN"/>
    <property type="match status" value="1"/>
</dbReference>
<reference evidence="3 4" key="1">
    <citation type="submission" date="2019-11" db="EMBL/GenBank/DDBJ databases">
        <title>Whole genome sequence of Oryza granulata.</title>
        <authorList>
            <person name="Li W."/>
        </authorList>
    </citation>
    <scope>NUCLEOTIDE SEQUENCE [LARGE SCALE GENOMIC DNA]</scope>
    <source>
        <strain evidence="4">cv. Menghai</strain>
        <tissue evidence="3">Leaf</tissue>
    </source>
</reference>
<accession>A0A6G1CCR9</accession>
<feature type="compositionally biased region" description="Low complexity" evidence="2">
    <location>
        <begin position="164"/>
        <end position="174"/>
    </location>
</feature>
<name>A0A6G1CCR9_9ORYZ</name>
<evidence type="ECO:0000256" key="2">
    <source>
        <dbReference type="SAM" id="MobiDB-lite"/>
    </source>
</evidence>
<sequence length="412" mass="46318">MSAMDYQPKVTMQKIASSLHKVHKILDNILDRASDDKVDKLYESVNNDPRGDLKILASKAHGIHELAKEVQFMFSGYMEMQRKEKSSMESTISSLMKENQDIRGMLKIAVTEKEAAENSLSALKGDRDQGRSAILQIAEKGLQKVGFGFIMEVISGETEREDMSSSSATKTSSTGRESEQEVVSLASVVGKTMESMQNEINDLRQALHKSRSDCDHLQLLAAEQAQKMVKHGSRIQDLEERETFLLHSVEELTVDLKEVEQEAARWREACELEVEAGKVAIKQLNQEVALLTEELRRVKADLEAANSKLQLKEKLAASAMAAQAAADACLMLADSRSAGLQLRIEELTRQIEEEEDEHARKERGRAHRRTRYACWPWQPLRVISTSSSARKWFVDQNGRLPPGTEALLQIRI</sequence>
<dbReference type="Proteomes" id="UP000479710">
    <property type="component" value="Unassembled WGS sequence"/>
</dbReference>
<feature type="region of interest" description="Disordered" evidence="2">
    <location>
        <begin position="158"/>
        <end position="181"/>
    </location>
</feature>
<feature type="coiled-coil region" evidence="1">
    <location>
        <begin position="193"/>
        <end position="364"/>
    </location>
</feature>
<evidence type="ECO:0000313" key="4">
    <source>
        <dbReference type="Proteomes" id="UP000479710"/>
    </source>
</evidence>
<dbReference type="InterPro" id="IPR040300">
    <property type="entry name" value="At3g49055-like"/>
</dbReference>
<dbReference type="AlphaFoldDB" id="A0A6G1CCR9"/>
<comment type="caution">
    <text evidence="3">The sequence shown here is derived from an EMBL/GenBank/DDBJ whole genome shotgun (WGS) entry which is preliminary data.</text>
</comment>
<dbReference type="OrthoDB" id="1925974at2759"/>
<organism evidence="3 4">
    <name type="scientific">Oryza meyeriana var. granulata</name>
    <dbReference type="NCBI Taxonomy" id="110450"/>
    <lineage>
        <taxon>Eukaryota</taxon>
        <taxon>Viridiplantae</taxon>
        <taxon>Streptophyta</taxon>
        <taxon>Embryophyta</taxon>
        <taxon>Tracheophyta</taxon>
        <taxon>Spermatophyta</taxon>
        <taxon>Magnoliopsida</taxon>
        <taxon>Liliopsida</taxon>
        <taxon>Poales</taxon>
        <taxon>Poaceae</taxon>
        <taxon>BOP clade</taxon>
        <taxon>Oryzoideae</taxon>
        <taxon>Oryzeae</taxon>
        <taxon>Oryzinae</taxon>
        <taxon>Oryza</taxon>
        <taxon>Oryza meyeriana</taxon>
    </lineage>
</organism>
<protein>
    <submittedName>
        <fullName evidence="3">Uncharacterized protein</fullName>
    </submittedName>
</protein>
<evidence type="ECO:0000313" key="3">
    <source>
        <dbReference type="EMBL" id="KAF0898415.1"/>
    </source>
</evidence>
<proteinExistence type="predicted"/>
<keyword evidence="4" id="KW-1185">Reference proteome</keyword>
<keyword evidence="1" id="KW-0175">Coiled coil</keyword>
<gene>
    <name evidence="3" type="ORF">E2562_007253</name>
</gene>
<evidence type="ECO:0000256" key="1">
    <source>
        <dbReference type="SAM" id="Coils"/>
    </source>
</evidence>